<evidence type="ECO:0000259" key="11">
    <source>
        <dbReference type="SMART" id="SM00756"/>
    </source>
</evidence>
<organism evidence="12">
    <name type="scientific">Planktothricoides sp. SpSt-374</name>
    <dbReference type="NCBI Taxonomy" id="2282167"/>
    <lineage>
        <taxon>Bacteria</taxon>
        <taxon>Bacillati</taxon>
        <taxon>Cyanobacteriota</taxon>
        <taxon>Cyanophyceae</taxon>
        <taxon>Oscillatoriophycideae</taxon>
        <taxon>Oscillatoriales</taxon>
        <taxon>Oscillatoriaceae</taxon>
        <taxon>Planktothricoides</taxon>
    </lineage>
</organism>
<proteinExistence type="inferred from homology"/>
<accession>A0A7C3VLW5</accession>
<keyword evidence="7 10" id="KW-0472">Membrane</keyword>
<dbReference type="GO" id="GO:0016491">
    <property type="term" value="F:oxidoreductase activity"/>
    <property type="evidence" value="ECO:0007669"/>
    <property type="project" value="UniProtKB-KW"/>
</dbReference>
<dbReference type="Pfam" id="PF07884">
    <property type="entry name" value="VKOR"/>
    <property type="match status" value="1"/>
</dbReference>
<feature type="transmembrane region" description="Helical" evidence="10">
    <location>
        <begin position="132"/>
        <end position="150"/>
    </location>
</feature>
<gene>
    <name evidence="12" type="ORF">ENR15_17880</name>
</gene>
<evidence type="ECO:0000256" key="5">
    <source>
        <dbReference type="ARBA" id="ARBA00022989"/>
    </source>
</evidence>
<feature type="transmembrane region" description="Helical" evidence="10">
    <location>
        <begin position="104"/>
        <end position="126"/>
    </location>
</feature>
<evidence type="ECO:0000256" key="1">
    <source>
        <dbReference type="ARBA" id="ARBA00004141"/>
    </source>
</evidence>
<comment type="caution">
    <text evidence="12">The sequence shown here is derived from an EMBL/GenBank/DDBJ whole genome shotgun (WGS) entry which is preliminary data.</text>
</comment>
<evidence type="ECO:0000313" key="12">
    <source>
        <dbReference type="EMBL" id="HGG02457.1"/>
    </source>
</evidence>
<keyword evidence="9" id="KW-0676">Redox-active center</keyword>
<dbReference type="PANTHER" id="PTHR34573">
    <property type="entry name" value="VKC DOMAIN-CONTAINING PROTEIN"/>
    <property type="match status" value="1"/>
</dbReference>
<evidence type="ECO:0000256" key="8">
    <source>
        <dbReference type="ARBA" id="ARBA00023157"/>
    </source>
</evidence>
<dbReference type="SMART" id="SM00756">
    <property type="entry name" value="VKc"/>
    <property type="match status" value="1"/>
</dbReference>
<evidence type="ECO:0000256" key="4">
    <source>
        <dbReference type="ARBA" id="ARBA00022719"/>
    </source>
</evidence>
<dbReference type="Gene3D" id="3.40.30.10">
    <property type="entry name" value="Glutaredoxin"/>
    <property type="match status" value="1"/>
</dbReference>
<dbReference type="CDD" id="cd12916">
    <property type="entry name" value="VKOR_1"/>
    <property type="match status" value="1"/>
</dbReference>
<keyword evidence="5 10" id="KW-1133">Transmembrane helix</keyword>
<evidence type="ECO:0000256" key="3">
    <source>
        <dbReference type="ARBA" id="ARBA00022692"/>
    </source>
</evidence>
<feature type="transmembrane region" description="Helical" evidence="10">
    <location>
        <begin position="162"/>
        <end position="182"/>
    </location>
</feature>
<evidence type="ECO:0000256" key="2">
    <source>
        <dbReference type="ARBA" id="ARBA00006214"/>
    </source>
</evidence>
<dbReference type="InterPro" id="IPR038354">
    <property type="entry name" value="VKOR_sf"/>
</dbReference>
<evidence type="ECO:0000256" key="10">
    <source>
        <dbReference type="SAM" id="Phobius"/>
    </source>
</evidence>
<dbReference type="PANTHER" id="PTHR34573:SF1">
    <property type="entry name" value="VITAMIN K EPOXIDE REDUCTASE DOMAIN-CONTAINING PROTEIN"/>
    <property type="match status" value="1"/>
</dbReference>
<evidence type="ECO:0000256" key="7">
    <source>
        <dbReference type="ARBA" id="ARBA00023136"/>
    </source>
</evidence>
<dbReference type="InterPro" id="IPR036249">
    <property type="entry name" value="Thioredoxin-like_sf"/>
</dbReference>
<dbReference type="InterPro" id="IPR012932">
    <property type="entry name" value="VKOR"/>
</dbReference>
<comment type="subcellular location">
    <subcellularLocation>
        <location evidence="1">Membrane</location>
        <topology evidence="1">Multi-pass membrane protein</topology>
    </subcellularLocation>
</comment>
<keyword evidence="8" id="KW-1015">Disulfide bond</keyword>
<reference evidence="12" key="1">
    <citation type="journal article" date="2020" name="mSystems">
        <title>Genome- and Community-Level Interaction Insights into Carbon Utilization and Element Cycling Functions of Hydrothermarchaeota in Hydrothermal Sediment.</title>
        <authorList>
            <person name="Zhou Z."/>
            <person name="Liu Y."/>
            <person name="Xu W."/>
            <person name="Pan J."/>
            <person name="Luo Z.H."/>
            <person name="Li M."/>
        </authorList>
    </citation>
    <scope>NUCLEOTIDE SEQUENCE [LARGE SCALE GENOMIC DNA]</scope>
    <source>
        <strain evidence="12">SpSt-374</strain>
    </source>
</reference>
<evidence type="ECO:0000256" key="6">
    <source>
        <dbReference type="ARBA" id="ARBA00023002"/>
    </source>
</evidence>
<feature type="domain" description="Vitamin K epoxide reductase" evidence="11">
    <location>
        <begin position="11"/>
        <end position="154"/>
    </location>
</feature>
<dbReference type="GO" id="GO:0016020">
    <property type="term" value="C:membrane"/>
    <property type="evidence" value="ECO:0007669"/>
    <property type="project" value="UniProtKB-SubCell"/>
</dbReference>
<dbReference type="SUPFAM" id="SSF52833">
    <property type="entry name" value="Thioredoxin-like"/>
    <property type="match status" value="1"/>
</dbReference>
<keyword evidence="6" id="KW-0560">Oxidoreductase</keyword>
<evidence type="ECO:0000256" key="9">
    <source>
        <dbReference type="ARBA" id="ARBA00023284"/>
    </source>
</evidence>
<dbReference type="InterPro" id="IPR044698">
    <property type="entry name" value="VKOR/LTO1"/>
</dbReference>
<name>A0A7C3VLW5_9CYAN</name>
<feature type="transmembrane region" description="Helical" evidence="10">
    <location>
        <begin position="59"/>
        <end position="83"/>
    </location>
</feature>
<keyword evidence="4" id="KW-0874">Quinone</keyword>
<keyword evidence="3 10" id="KW-0812">Transmembrane</keyword>
<comment type="similarity">
    <text evidence="2">Belongs to the VKOR family.</text>
</comment>
<dbReference type="GO" id="GO:0048038">
    <property type="term" value="F:quinone binding"/>
    <property type="evidence" value="ECO:0007669"/>
    <property type="project" value="UniProtKB-KW"/>
</dbReference>
<dbReference type="Gene3D" id="1.20.1440.130">
    <property type="entry name" value="VKOR domain"/>
    <property type="match status" value="1"/>
</dbReference>
<sequence>MKRRSSTPWIYRWSRHTIGAIATAGVLETAFLTIAEYTGGAASVCPTSGCKEVLESAYATVFGVPLTLFGLLAYAVMAVMAFAPLAINPETSKQQRSQAENITWLGMFALGTAMLVFSSNLMYVMLVEIKAICPYCIASAIFSVAIFFLTVAGRDWEDLGQLFFIGIVVGMVTLITLLGIYANVDKPGASGGGSGSQTTTVGGETGPPIINESGAAEIALAEHLAKIGAKEYGAYWCPHCHEQKELFGKQAFALLNYVECDEKGKNARPQLCKDAGIKGFPTWEIQGQFYIGVQSLEKLADVSGYSGPRDFKHSLPQPSGN</sequence>
<protein>
    <recommendedName>
        <fullName evidence="11">Vitamin K epoxide reductase domain-containing protein</fullName>
    </recommendedName>
</protein>
<dbReference type="AlphaFoldDB" id="A0A7C3VLW5"/>
<dbReference type="EMBL" id="DSPX01000185">
    <property type="protein sequence ID" value="HGG02457.1"/>
    <property type="molecule type" value="Genomic_DNA"/>
</dbReference>